<dbReference type="InterPro" id="IPR014001">
    <property type="entry name" value="Helicase_ATP-bd"/>
</dbReference>
<dbReference type="PANTHER" id="PTHR47396">
    <property type="entry name" value="TYPE I RESTRICTION ENZYME ECOKI R PROTEIN"/>
    <property type="match status" value="1"/>
</dbReference>
<dbReference type="SMART" id="SM00487">
    <property type="entry name" value="DEXDc"/>
    <property type="match status" value="1"/>
</dbReference>
<dbReference type="GO" id="GO:0005829">
    <property type="term" value="C:cytosol"/>
    <property type="evidence" value="ECO:0007669"/>
    <property type="project" value="TreeGrafter"/>
</dbReference>
<dbReference type="AlphaFoldDB" id="A0A1G2IV01"/>
<dbReference type="PANTHER" id="PTHR47396:SF1">
    <property type="entry name" value="ATP-DEPENDENT HELICASE IRC3-RELATED"/>
    <property type="match status" value="1"/>
</dbReference>
<gene>
    <name evidence="2" type="ORF">A2358_02820</name>
</gene>
<evidence type="ECO:0000259" key="1">
    <source>
        <dbReference type="PROSITE" id="PS51192"/>
    </source>
</evidence>
<dbReference type="InterPro" id="IPR006935">
    <property type="entry name" value="Helicase/UvrB_N"/>
</dbReference>
<dbReference type="SUPFAM" id="SSF52540">
    <property type="entry name" value="P-loop containing nucleoside triphosphate hydrolases"/>
    <property type="match status" value="2"/>
</dbReference>
<proteinExistence type="predicted"/>
<dbReference type="CDD" id="cd18785">
    <property type="entry name" value="SF2_C"/>
    <property type="match status" value="1"/>
</dbReference>
<accession>A0A1G2IV01</accession>
<dbReference type="InterPro" id="IPR050742">
    <property type="entry name" value="Helicase_Restrict-Modif_Enz"/>
</dbReference>
<reference evidence="2 3" key="1">
    <citation type="journal article" date="2016" name="Nat. Commun.">
        <title>Thousands of microbial genomes shed light on interconnected biogeochemical processes in an aquifer system.</title>
        <authorList>
            <person name="Anantharaman K."/>
            <person name="Brown C.T."/>
            <person name="Hug L.A."/>
            <person name="Sharon I."/>
            <person name="Castelle C.J."/>
            <person name="Probst A.J."/>
            <person name="Thomas B.C."/>
            <person name="Singh A."/>
            <person name="Wilkins M.J."/>
            <person name="Karaoz U."/>
            <person name="Brodie E.L."/>
            <person name="Williams K.H."/>
            <person name="Hubbard S.S."/>
            <person name="Banfield J.F."/>
        </authorList>
    </citation>
    <scope>NUCLEOTIDE SEQUENCE [LARGE SCALE GENOMIC DNA]</scope>
</reference>
<evidence type="ECO:0000313" key="2">
    <source>
        <dbReference type="EMBL" id="OGZ78709.1"/>
    </source>
</evidence>
<evidence type="ECO:0000313" key="3">
    <source>
        <dbReference type="Proteomes" id="UP000178650"/>
    </source>
</evidence>
<dbReference type="Pfam" id="PF04851">
    <property type="entry name" value="ResIII"/>
    <property type="match status" value="1"/>
</dbReference>
<comment type="caution">
    <text evidence="2">The sequence shown here is derived from an EMBL/GenBank/DDBJ whole genome shotgun (WGS) entry which is preliminary data.</text>
</comment>
<protein>
    <recommendedName>
        <fullName evidence="1">Helicase ATP-binding domain-containing protein</fullName>
    </recommendedName>
</protein>
<sequence>MIELKDYQKKAVENLHRKIENSLRSSDNEVVIFQAPTGSGKTVMVSELLKELISGREDDKKFSFVWVSVRMLHEQSKEKLEVYYEDNRSLKCSYFEDLEDKKIGENEILFINWHSINKKDINLFVRDNEQDNNLNSIIKNTKDDNRTIILIIDESHHTANSEKSKELIEIISPKITLEVSATPHLTENIAEIEKVRLFDVKAEEMIKSEISVNPEFLDAKIGTKSSDEVVIEEALKKREELAKMYKKEGSKINPLMLIQLPDNKAGLISKQEGVIKILGKKRITEKNGKLAIWLSEEKSDTLPDIEKNNSDVEVLIFKQAIALGWDCPRASILVIFRESKSFTFTIQTIGRIMRMPELKYYSKEPDLNNGFVFTNLPSIEITEEYAKDYITIYEAKRDNKIYKDISLPSIYLKRQRERTRLSGEFLKLFLKVAVENDLAQKVNLKPVKIISPIIADGKIVDIDKFGEIEHKGTISVALNEKELQERFDKFIFQNCTPYAPVDSSDRMKTALYQFFNQKFKFEKYDPKVQRIVLGKENVQLFVDAINLAKERYKKEVIEKLSEKRELQETPSWEVPMFITYNSRYKAEIQPLSAVKPFYTAKPSEPERLFIEMLNGSKEIKWWYKNGDTEIKYFAVLREDDFAFYPDFIFQMKDGTIWILDTKSGRTAETSDAKPRAEALQKYIKTQNKKGKNLMGGIAVYVNGTWRYNDNEKYEYDPNDLSSWKVLGL</sequence>
<dbReference type="EMBL" id="MHPJ01000015">
    <property type="protein sequence ID" value="OGZ78709.1"/>
    <property type="molecule type" value="Genomic_DNA"/>
</dbReference>
<dbReference type="GO" id="GO:0003677">
    <property type="term" value="F:DNA binding"/>
    <property type="evidence" value="ECO:0007669"/>
    <property type="project" value="InterPro"/>
</dbReference>
<dbReference type="PROSITE" id="PS51192">
    <property type="entry name" value="HELICASE_ATP_BIND_1"/>
    <property type="match status" value="1"/>
</dbReference>
<dbReference type="GO" id="GO:0016787">
    <property type="term" value="F:hydrolase activity"/>
    <property type="evidence" value="ECO:0007669"/>
    <property type="project" value="InterPro"/>
</dbReference>
<organism evidence="2 3">
    <name type="scientific">Candidatus Staskawiczbacteria bacterium RIFOXYB1_FULL_37_44</name>
    <dbReference type="NCBI Taxonomy" id="1802223"/>
    <lineage>
        <taxon>Bacteria</taxon>
        <taxon>Candidatus Staskawicziibacteriota</taxon>
    </lineage>
</organism>
<dbReference type="Gene3D" id="3.40.50.300">
    <property type="entry name" value="P-loop containing nucleotide triphosphate hydrolases"/>
    <property type="match status" value="2"/>
</dbReference>
<name>A0A1G2IV01_9BACT</name>
<dbReference type="GO" id="GO:0005524">
    <property type="term" value="F:ATP binding"/>
    <property type="evidence" value="ECO:0007669"/>
    <property type="project" value="InterPro"/>
</dbReference>
<dbReference type="InterPro" id="IPR027417">
    <property type="entry name" value="P-loop_NTPase"/>
</dbReference>
<dbReference type="STRING" id="1802223.A2358_02820"/>
<dbReference type="Proteomes" id="UP000178650">
    <property type="component" value="Unassembled WGS sequence"/>
</dbReference>
<feature type="domain" description="Helicase ATP-binding" evidence="1">
    <location>
        <begin position="22"/>
        <end position="201"/>
    </location>
</feature>